<feature type="region of interest" description="Disordered" evidence="1">
    <location>
        <begin position="483"/>
        <end position="544"/>
    </location>
</feature>
<proteinExistence type="predicted"/>
<feature type="compositionally biased region" description="Basic and acidic residues" evidence="1">
    <location>
        <begin position="30"/>
        <end position="50"/>
    </location>
</feature>
<feature type="compositionally biased region" description="Low complexity" evidence="1">
    <location>
        <begin position="503"/>
        <end position="521"/>
    </location>
</feature>
<accession>A0A8H7UFA0</accession>
<keyword evidence="3" id="KW-1185">Reference proteome</keyword>
<evidence type="ECO:0000313" key="3">
    <source>
        <dbReference type="Proteomes" id="UP000654370"/>
    </source>
</evidence>
<gene>
    <name evidence="2" type="ORF">INT43_008439</name>
</gene>
<evidence type="ECO:0000256" key="1">
    <source>
        <dbReference type="SAM" id="MobiDB-lite"/>
    </source>
</evidence>
<reference evidence="2" key="1">
    <citation type="submission" date="2020-12" db="EMBL/GenBank/DDBJ databases">
        <title>Metabolic potential, ecology and presence of endohyphal bacteria is reflected in genomic diversity of Mucoromycotina.</title>
        <authorList>
            <person name="Muszewska A."/>
            <person name="Okrasinska A."/>
            <person name="Steczkiewicz K."/>
            <person name="Drgas O."/>
            <person name="Orlowska M."/>
            <person name="Perlinska-Lenart U."/>
            <person name="Aleksandrzak-Piekarczyk T."/>
            <person name="Szatraj K."/>
            <person name="Zielenkiewicz U."/>
            <person name="Pilsyk S."/>
            <person name="Malc E."/>
            <person name="Mieczkowski P."/>
            <person name="Kruszewska J.S."/>
            <person name="Biernat P."/>
            <person name="Pawlowska J."/>
        </authorList>
    </citation>
    <scope>NUCLEOTIDE SEQUENCE</scope>
    <source>
        <strain evidence="2">WA0000067209</strain>
    </source>
</reference>
<dbReference type="OrthoDB" id="1684416at2759"/>
<comment type="caution">
    <text evidence="2">The sequence shown here is derived from an EMBL/GenBank/DDBJ whole genome shotgun (WGS) entry which is preliminary data.</text>
</comment>
<dbReference type="AlphaFoldDB" id="A0A8H7UFA0"/>
<evidence type="ECO:0008006" key="4">
    <source>
        <dbReference type="Google" id="ProtNLM"/>
    </source>
</evidence>
<dbReference type="EMBL" id="JAEPQZ010000005">
    <property type="protein sequence ID" value="KAG2180860.1"/>
    <property type="molecule type" value="Genomic_DNA"/>
</dbReference>
<protein>
    <recommendedName>
        <fullName evidence="4">TPX2 C-terminal domain-containing protein</fullName>
    </recommendedName>
</protein>
<evidence type="ECO:0000313" key="2">
    <source>
        <dbReference type="EMBL" id="KAG2180860.1"/>
    </source>
</evidence>
<feature type="compositionally biased region" description="Polar residues" evidence="1">
    <location>
        <begin position="188"/>
        <end position="216"/>
    </location>
</feature>
<name>A0A8H7UFA0_MORIS</name>
<feature type="region of interest" description="Disordered" evidence="1">
    <location>
        <begin position="356"/>
        <end position="389"/>
    </location>
</feature>
<sequence>MRSSLGNCPSSIDLSFEEGFSFLGNEANEQAERPKPAESHWLFDKDDSRDVFLPNSPSRTQVKRPLALNTPSYAQQTFTSSIASLGKPDRDCSPLALEKSSTYVSPMRRNTLKPMINSHNAHTYTSPLTKKRKRSLASSPFEATSRTNALEEITENALEAEEAFVPLSERLRRYEESVEGSPVKSASEIRNSQSPRSIRSTPKRLSTISPAKTGNSPRPFIDDTIKAISPASPQHIQPTTKVWDKDQRTASDHIYIQANDIYQQLPNFSPLKTSETPRHTIGYMDKSLLNEAEIKPKDHVCVSPCTTREIDGLKPYAKEQKANNGLKPYVEEQNANENIPDDNDAKSTTTFRKLRVIDDVPPAPEPQPRRRTIPERPRSQPQPLSRTVPEPFTFATDVRHEQHQRQFQEKLKQWKERETIGHMHMASVPVPNFSRPFQVKRSTKPLTKTEDFVFHSEIRSLERKMAEDERKLQQNLEKTIKRRKTDHRERDYDIHSQRSTLIHSPTSSHRSRRTLTTPRSPKFSLLRSERRALRNDPSGIRNDASVIEHNDIRRWSESVSGALED</sequence>
<organism evidence="2 3">
    <name type="scientific">Mortierella isabellina</name>
    <name type="common">Filamentous fungus</name>
    <name type="synonym">Umbelopsis isabellina</name>
    <dbReference type="NCBI Taxonomy" id="91625"/>
    <lineage>
        <taxon>Eukaryota</taxon>
        <taxon>Fungi</taxon>
        <taxon>Fungi incertae sedis</taxon>
        <taxon>Mucoromycota</taxon>
        <taxon>Mucoromycotina</taxon>
        <taxon>Umbelopsidomycetes</taxon>
        <taxon>Umbelopsidales</taxon>
        <taxon>Umbelopsidaceae</taxon>
        <taxon>Umbelopsis</taxon>
    </lineage>
</organism>
<dbReference type="Proteomes" id="UP000654370">
    <property type="component" value="Unassembled WGS sequence"/>
</dbReference>
<feature type="region of interest" description="Disordered" evidence="1">
    <location>
        <begin position="176"/>
        <end position="219"/>
    </location>
</feature>
<feature type="compositionally biased region" description="Polar residues" evidence="1">
    <location>
        <begin position="118"/>
        <end position="128"/>
    </location>
</feature>
<feature type="region of interest" description="Disordered" evidence="1">
    <location>
        <begin position="118"/>
        <end position="143"/>
    </location>
</feature>
<feature type="region of interest" description="Disordered" evidence="1">
    <location>
        <begin position="23"/>
        <end position="59"/>
    </location>
</feature>
<feature type="compositionally biased region" description="Basic and acidic residues" evidence="1">
    <location>
        <begin position="486"/>
        <end position="496"/>
    </location>
</feature>